<accession>A0A743U0T2</accession>
<reference evidence="1" key="2">
    <citation type="submission" date="2020-02" db="EMBL/GenBank/DDBJ databases">
        <authorList>
            <consortium name="NCBI Pathogen Detection Project"/>
        </authorList>
    </citation>
    <scope>NUCLEOTIDE SEQUENCE</scope>
    <source>
        <strain evidence="1">MA.GW_S00744-09</strain>
    </source>
</reference>
<reference evidence="1" key="1">
    <citation type="journal article" date="2018" name="Genome Biol.">
        <title>SKESA: strategic k-mer extension for scrupulous assemblies.</title>
        <authorList>
            <person name="Souvorov A."/>
            <person name="Agarwala R."/>
            <person name="Lipman D.J."/>
        </authorList>
    </citation>
    <scope>NUCLEOTIDE SEQUENCE</scope>
    <source>
        <strain evidence="1">MA.GW_S00744-09</strain>
    </source>
</reference>
<name>A0A743U0T2_SALER</name>
<protein>
    <submittedName>
        <fullName evidence="1">Uncharacterized protein</fullName>
    </submittedName>
</protein>
<dbReference type="EMBL" id="DAAUNW010000005">
    <property type="protein sequence ID" value="HAF2209636.1"/>
    <property type="molecule type" value="Genomic_DNA"/>
</dbReference>
<evidence type="ECO:0000313" key="1">
    <source>
        <dbReference type="EMBL" id="HAF2209636.1"/>
    </source>
</evidence>
<comment type="caution">
    <text evidence="1">The sequence shown here is derived from an EMBL/GenBank/DDBJ whole genome shotgun (WGS) entry which is preliminary data.</text>
</comment>
<gene>
    <name evidence="1" type="ORF">G9E81_002280</name>
</gene>
<dbReference type="AlphaFoldDB" id="A0A743U0T2"/>
<organism evidence="1">
    <name type="scientific">Salmonella enterica</name>
    <name type="common">Salmonella choleraesuis</name>
    <dbReference type="NCBI Taxonomy" id="28901"/>
    <lineage>
        <taxon>Bacteria</taxon>
        <taxon>Pseudomonadati</taxon>
        <taxon>Pseudomonadota</taxon>
        <taxon>Gammaproteobacteria</taxon>
        <taxon>Enterobacterales</taxon>
        <taxon>Enterobacteriaceae</taxon>
        <taxon>Salmonella</taxon>
    </lineage>
</organism>
<sequence length="137" mass="16074">MMKTAIKREINALYRISQNVIDASVNKFDLIPFVYAGPRTADGRRVVYLDVLGWYAAKSDRPDLLYKDCLFPDVWEDLQLRATFHPGYPRSVWKRVWRDFRCIMGNHNWVGFDSYRCELLDKARRLVESKLLAEAAV</sequence>
<proteinExistence type="predicted"/>